<sequence>MIQGFNIGGQRAIGKIRLNLLIDDMESSELFHVLDAKTTYNMLLGWPWIHKNGVVSSTLHQCFKYCKNGQVGIVIIDFNPFSIVESHFANAKFYLEEPTEKNVKQAMFQATKEINPKQETQEVTQKENKATLPTKNDKGKEKKEYEAKAFQSSRVLHYVPMSRRKEGQFAFTLRQGEPRLPRSLGSRGTQELGFLANSQAGFLAGYPGAWVCEEPSSRVRRRLLRSLCEPGFPSWVRRKLPKSLGSSRIHKLGSSQATQEPGFARNPARGFLAGYPGAWVREEPSSRVCEEPRSLGSSRTRKLGSSQATQEPGFARNPRAWVLRKLPRSLCTIMAKKPRIVIVGAGMAGLAAANRLYTSASSKDLFDLCVVEGGTRIGERINTSEFGGDRIEMGAMWIHGASRFAPSLICQKARKEYYSEDEPNSDEEGNDSEIIVSFDMSNEVFQKISMPDDFHSSESYDSGLHILKGSFSLVQCPLLAFQEKLLKVWVRNESEVNGVWTQLTMVRLFPIARKPLLFWKDDDILVEYNNVRDLLSYNVGT</sequence>
<protein>
    <recommendedName>
        <fullName evidence="9">Amine oxidase domain-containing protein</fullName>
    </recommendedName>
</protein>
<gene>
    <name evidence="10" type="ORF">SLEP1_g50232</name>
</gene>
<keyword evidence="6" id="KW-0274">FAD</keyword>
<dbReference type="SUPFAM" id="SSF51905">
    <property type="entry name" value="FAD/NAD(P)-binding domain"/>
    <property type="match status" value="1"/>
</dbReference>
<keyword evidence="5" id="KW-0285">Flavoprotein</keyword>
<comment type="cofactor">
    <cofactor evidence="1">
        <name>FAD</name>
        <dbReference type="ChEBI" id="CHEBI:57692"/>
    </cofactor>
</comment>
<evidence type="ECO:0000256" key="5">
    <source>
        <dbReference type="ARBA" id="ARBA00022630"/>
    </source>
</evidence>
<reference evidence="10 11" key="1">
    <citation type="journal article" date="2021" name="Commun. Biol.">
        <title>The genome of Shorea leprosula (Dipterocarpaceae) highlights the ecological relevance of drought in aseasonal tropical rainforests.</title>
        <authorList>
            <person name="Ng K.K.S."/>
            <person name="Kobayashi M.J."/>
            <person name="Fawcett J.A."/>
            <person name="Hatakeyama M."/>
            <person name="Paape T."/>
            <person name="Ng C.H."/>
            <person name="Ang C.C."/>
            <person name="Tnah L.H."/>
            <person name="Lee C.T."/>
            <person name="Nishiyama T."/>
            <person name="Sese J."/>
            <person name="O'Brien M.J."/>
            <person name="Copetti D."/>
            <person name="Mohd Noor M.I."/>
            <person name="Ong R.C."/>
            <person name="Putra M."/>
            <person name="Sireger I.Z."/>
            <person name="Indrioko S."/>
            <person name="Kosugi Y."/>
            <person name="Izuno A."/>
            <person name="Isagi Y."/>
            <person name="Lee S.L."/>
            <person name="Shimizu K.K."/>
        </authorList>
    </citation>
    <scope>NUCLEOTIDE SEQUENCE [LARGE SCALE GENOMIC DNA]</scope>
    <source>
        <strain evidence="10">214</strain>
    </source>
</reference>
<keyword evidence="11" id="KW-1185">Reference proteome</keyword>
<dbReference type="InterPro" id="IPR002937">
    <property type="entry name" value="Amino_oxidase"/>
</dbReference>
<feature type="region of interest" description="Disordered" evidence="8">
    <location>
        <begin position="117"/>
        <end position="143"/>
    </location>
</feature>
<dbReference type="EMBL" id="BPVZ01000162">
    <property type="protein sequence ID" value="GKV42869.1"/>
    <property type="molecule type" value="Genomic_DNA"/>
</dbReference>
<evidence type="ECO:0000259" key="9">
    <source>
        <dbReference type="Pfam" id="PF01593"/>
    </source>
</evidence>
<feature type="region of interest" description="Disordered" evidence="8">
    <location>
        <begin position="290"/>
        <end position="312"/>
    </location>
</feature>
<evidence type="ECO:0000256" key="6">
    <source>
        <dbReference type="ARBA" id="ARBA00022827"/>
    </source>
</evidence>
<dbReference type="PANTHER" id="PTHR10742:SF405">
    <property type="entry name" value="PEROXISOMAL N(1)-ACETYL-SPERMINE_SPERMIDINE OXIDASE"/>
    <property type="match status" value="1"/>
</dbReference>
<keyword evidence="4" id="KW-0963">Cytoplasm</keyword>
<evidence type="ECO:0000256" key="2">
    <source>
        <dbReference type="ARBA" id="ARBA00004496"/>
    </source>
</evidence>
<evidence type="ECO:0000313" key="10">
    <source>
        <dbReference type="EMBL" id="GKV42869.1"/>
    </source>
</evidence>
<dbReference type="AlphaFoldDB" id="A0AAV5M0N6"/>
<dbReference type="GO" id="GO:0005737">
    <property type="term" value="C:cytoplasm"/>
    <property type="evidence" value="ECO:0007669"/>
    <property type="project" value="UniProtKB-SubCell"/>
</dbReference>
<feature type="domain" description="Amine oxidase" evidence="9">
    <location>
        <begin position="347"/>
        <end position="409"/>
    </location>
</feature>
<evidence type="ECO:0000256" key="1">
    <source>
        <dbReference type="ARBA" id="ARBA00001974"/>
    </source>
</evidence>
<comment type="caution">
    <text evidence="10">The sequence shown here is derived from an EMBL/GenBank/DDBJ whole genome shotgun (WGS) entry which is preliminary data.</text>
</comment>
<dbReference type="Pfam" id="PF01593">
    <property type="entry name" value="Amino_oxidase"/>
    <property type="match status" value="1"/>
</dbReference>
<dbReference type="Gene3D" id="3.50.50.60">
    <property type="entry name" value="FAD/NAD(P)-binding domain"/>
    <property type="match status" value="1"/>
</dbReference>
<evidence type="ECO:0000256" key="7">
    <source>
        <dbReference type="ARBA" id="ARBA00023002"/>
    </source>
</evidence>
<evidence type="ECO:0000313" key="11">
    <source>
        <dbReference type="Proteomes" id="UP001054252"/>
    </source>
</evidence>
<comment type="similarity">
    <text evidence="3">Belongs to the flavin monoamine oxidase family.</text>
</comment>
<dbReference type="GO" id="GO:0046592">
    <property type="term" value="F:polyamine oxidase activity"/>
    <property type="evidence" value="ECO:0007669"/>
    <property type="project" value="TreeGrafter"/>
</dbReference>
<keyword evidence="7" id="KW-0560">Oxidoreductase</keyword>
<dbReference type="Proteomes" id="UP001054252">
    <property type="component" value="Unassembled WGS sequence"/>
</dbReference>
<evidence type="ECO:0000256" key="4">
    <source>
        <dbReference type="ARBA" id="ARBA00022490"/>
    </source>
</evidence>
<comment type="subcellular location">
    <subcellularLocation>
        <location evidence="2">Cytoplasm</location>
    </subcellularLocation>
</comment>
<dbReference type="InterPro" id="IPR050281">
    <property type="entry name" value="Flavin_monoamine_oxidase"/>
</dbReference>
<name>A0AAV5M0N6_9ROSI</name>
<accession>A0AAV5M0N6</accession>
<dbReference type="PANTHER" id="PTHR10742">
    <property type="entry name" value="FLAVIN MONOAMINE OXIDASE"/>
    <property type="match status" value="1"/>
</dbReference>
<evidence type="ECO:0000256" key="3">
    <source>
        <dbReference type="ARBA" id="ARBA00005995"/>
    </source>
</evidence>
<organism evidence="10 11">
    <name type="scientific">Rubroshorea leprosula</name>
    <dbReference type="NCBI Taxonomy" id="152421"/>
    <lineage>
        <taxon>Eukaryota</taxon>
        <taxon>Viridiplantae</taxon>
        <taxon>Streptophyta</taxon>
        <taxon>Embryophyta</taxon>
        <taxon>Tracheophyta</taxon>
        <taxon>Spermatophyta</taxon>
        <taxon>Magnoliopsida</taxon>
        <taxon>eudicotyledons</taxon>
        <taxon>Gunneridae</taxon>
        <taxon>Pentapetalae</taxon>
        <taxon>rosids</taxon>
        <taxon>malvids</taxon>
        <taxon>Malvales</taxon>
        <taxon>Dipterocarpaceae</taxon>
        <taxon>Rubroshorea</taxon>
    </lineage>
</organism>
<feature type="compositionally biased region" description="Polar residues" evidence="8">
    <location>
        <begin position="295"/>
        <end position="310"/>
    </location>
</feature>
<proteinExistence type="inferred from homology"/>
<dbReference type="InterPro" id="IPR036188">
    <property type="entry name" value="FAD/NAD-bd_sf"/>
</dbReference>
<evidence type="ECO:0000256" key="8">
    <source>
        <dbReference type="SAM" id="MobiDB-lite"/>
    </source>
</evidence>